<protein>
    <submittedName>
        <fullName evidence="3">T6SS immunity protein Tli4 family protein</fullName>
    </submittedName>
</protein>
<feature type="domain" description="Tle cognate immunity protein 4 C-terminal" evidence="1">
    <location>
        <begin position="184"/>
        <end position="346"/>
    </location>
</feature>
<dbReference type="RefSeq" id="WP_258810695.1">
    <property type="nucleotide sequence ID" value="NZ_JANUGU010000001.1"/>
</dbReference>
<sequence length="552" mass="59126">MKRDNNKKLVALLVLAFLMLSSVRAVEGILDWTKVAMMTRTMKTVCLGRFLIDLPGQARISMAPAFVDGFDIVSHPETDDEFNARVAAREAELRSQANGLGKPSLEKVREYRDGGKTGKVLVSGRWRDSLAENGKLVPYEGVAVDAYLRSGDMTFILTAIDYDPAKIDNALKLFAKLSARKADEIPSERGFCIGRGFIRDPLSAEQGESVALLAGLPDHPDVNISFSSVVGAAAAPGIIERSAQAMADYPLILRPAVRTLREGVRTVNGLGGEEIGVKITEPNFVTTFTYDWEMRAGVKDVLAPLLALQLQTGVPLPGGRAVQSSLAEGAVNELWENIVASIRVRPSMAAKAPADEPAAPILGTLASAGDSCPSSGWWQCNEGGDGVSVLGGKRQFLRKGQRMPQALLMPRPSLWDKMRGLQPSYESVSPTGWKLVDRRARGRGASSAPLALAGLAAGDASAASAPLGSCARTGELCPVSGWWRCEDAEALDGTRWFGQGGVLPDATFSMPPAWFAKNGGGPPVIQRRCSWKLVRRAEAPHAERVAEEDPAV</sequence>
<evidence type="ECO:0000313" key="3">
    <source>
        <dbReference type="EMBL" id="MCS0657555.1"/>
    </source>
</evidence>
<comment type="caution">
    <text evidence="3">The sequence shown here is derived from an EMBL/GenBank/DDBJ whole genome shotgun (WGS) entry which is preliminary data.</text>
</comment>
<accession>A0ABT2CUA1</accession>
<keyword evidence="4" id="KW-1185">Reference proteome</keyword>
<dbReference type="Pfam" id="PF18443">
    <property type="entry name" value="Tli4_N"/>
    <property type="match status" value="1"/>
</dbReference>
<evidence type="ECO:0000259" key="2">
    <source>
        <dbReference type="Pfam" id="PF18443"/>
    </source>
</evidence>
<reference evidence="3 4" key="1">
    <citation type="submission" date="2022-08" db="EMBL/GenBank/DDBJ databases">
        <title>Reclassification of Massilia species as members of the genera Telluria, Duganella, Pseudoduganella, Mokoshia gen. nov. and Zemynaea gen. nov. using orthogonal and non-orthogonal genome-based approaches.</title>
        <authorList>
            <person name="Bowman J.P."/>
        </authorList>
    </citation>
    <scope>NUCLEOTIDE SEQUENCE [LARGE SCALE GENOMIC DNA]</scope>
    <source>
        <strain evidence="3 4">JCM 31606</strain>
    </source>
</reference>
<dbReference type="Pfam" id="PF18426">
    <property type="entry name" value="Tli4_C"/>
    <property type="match status" value="1"/>
</dbReference>
<dbReference type="InterPro" id="IPR041290">
    <property type="entry name" value="Tli4_C"/>
</dbReference>
<organism evidence="3 4">
    <name type="scientific">Massilia terrae</name>
    <dbReference type="NCBI Taxonomy" id="1811224"/>
    <lineage>
        <taxon>Bacteria</taxon>
        <taxon>Pseudomonadati</taxon>
        <taxon>Pseudomonadota</taxon>
        <taxon>Betaproteobacteria</taxon>
        <taxon>Burkholderiales</taxon>
        <taxon>Oxalobacteraceae</taxon>
        <taxon>Telluria group</taxon>
        <taxon>Massilia</taxon>
    </lineage>
</organism>
<evidence type="ECO:0000259" key="1">
    <source>
        <dbReference type="Pfam" id="PF18426"/>
    </source>
</evidence>
<name>A0ABT2CUA1_9BURK</name>
<dbReference type="EMBL" id="JANUGU010000001">
    <property type="protein sequence ID" value="MCS0657555.1"/>
    <property type="molecule type" value="Genomic_DNA"/>
</dbReference>
<proteinExistence type="predicted"/>
<dbReference type="Proteomes" id="UP001204621">
    <property type="component" value="Unassembled WGS sequence"/>
</dbReference>
<evidence type="ECO:0000313" key="4">
    <source>
        <dbReference type="Proteomes" id="UP001204621"/>
    </source>
</evidence>
<gene>
    <name evidence="3" type="ORF">NX778_05690</name>
</gene>
<feature type="domain" description="Tle cognate immunity protein 4 N-terminal" evidence="2">
    <location>
        <begin position="43"/>
        <end position="159"/>
    </location>
</feature>
<dbReference type="InterPro" id="IPR040761">
    <property type="entry name" value="Tli4_N"/>
</dbReference>